<sequence length="166" mass="18641">MNLDQFISRAAGHGPCVGVHREMPSPLAAPASVEVRTVDGALVKTLDGLYDAFAEVWHFPPWFGRNANAFNDFMRDLDNMVQTATGRQQPARGYVTDVTNAHLLLIEQPEAFSWFANKMAFYRDYYRDELSPPAAFGLLLSAPADKRHEVRERWMSVGIQVAEVDV</sequence>
<dbReference type="EMBL" id="FUEZ01000004">
    <property type="protein sequence ID" value="SPM40200.1"/>
    <property type="molecule type" value="Genomic_DNA"/>
</dbReference>
<dbReference type="SUPFAM" id="SSF52038">
    <property type="entry name" value="Barstar-related"/>
    <property type="match status" value="1"/>
</dbReference>
<evidence type="ECO:0000256" key="1">
    <source>
        <dbReference type="ARBA" id="ARBA00006845"/>
    </source>
</evidence>
<accession>A0A2U3P8Y5</accession>
<evidence type="ECO:0000259" key="2">
    <source>
        <dbReference type="Pfam" id="PF01337"/>
    </source>
</evidence>
<dbReference type="InterPro" id="IPR035905">
    <property type="entry name" value="Barstar-like_sf"/>
</dbReference>
<dbReference type="AlphaFoldDB" id="A0A2U3P8Y5"/>
<reference evidence="3 4" key="1">
    <citation type="submission" date="2017-01" db="EMBL/GenBank/DDBJ databases">
        <authorList>
            <consortium name="Urmite Genomes"/>
        </authorList>
    </citation>
    <scope>NUCLEOTIDE SEQUENCE [LARGE SCALE GENOMIC DNA]</scope>
    <source>
        <strain evidence="3 4">AB215</strain>
    </source>
</reference>
<keyword evidence="4" id="KW-1185">Reference proteome</keyword>
<protein>
    <recommendedName>
        <fullName evidence="2">Barstar (barnase inhibitor) domain-containing protein</fullName>
    </recommendedName>
</protein>
<proteinExistence type="inferred from homology"/>
<organism evidence="3 4">
    <name type="scientific">Mycobacterium numidiamassiliense</name>
    <dbReference type="NCBI Taxonomy" id="1841861"/>
    <lineage>
        <taxon>Bacteria</taxon>
        <taxon>Bacillati</taxon>
        <taxon>Actinomycetota</taxon>
        <taxon>Actinomycetes</taxon>
        <taxon>Mycobacteriales</taxon>
        <taxon>Mycobacteriaceae</taxon>
        <taxon>Mycobacterium</taxon>
    </lineage>
</organism>
<dbReference type="InterPro" id="IPR000468">
    <property type="entry name" value="Barstar"/>
</dbReference>
<dbReference type="OrthoDB" id="5184890at2"/>
<name>A0A2U3P8Y5_9MYCO</name>
<comment type="similarity">
    <text evidence="1">Belongs to the barstar family.</text>
</comment>
<gene>
    <name evidence="3" type="ORF">MNAB215_2396</name>
</gene>
<evidence type="ECO:0000313" key="3">
    <source>
        <dbReference type="EMBL" id="SPM40200.1"/>
    </source>
</evidence>
<evidence type="ECO:0000313" key="4">
    <source>
        <dbReference type="Proteomes" id="UP000240424"/>
    </source>
</evidence>
<dbReference type="Pfam" id="PF01337">
    <property type="entry name" value="Barstar"/>
    <property type="match status" value="1"/>
</dbReference>
<dbReference type="Gene3D" id="3.30.370.10">
    <property type="entry name" value="Barstar-like"/>
    <property type="match status" value="1"/>
</dbReference>
<dbReference type="Proteomes" id="UP000240424">
    <property type="component" value="Unassembled WGS sequence"/>
</dbReference>
<feature type="domain" description="Barstar (barnase inhibitor)" evidence="2">
    <location>
        <begin position="34"/>
        <end position="131"/>
    </location>
</feature>
<dbReference type="RefSeq" id="WP_077079043.1">
    <property type="nucleotide sequence ID" value="NZ_FUEZ01000004.1"/>
</dbReference>